<dbReference type="SMART" id="SM00448">
    <property type="entry name" value="REC"/>
    <property type="match status" value="1"/>
</dbReference>
<reference evidence="4 5" key="1">
    <citation type="submission" date="2020-02" db="EMBL/GenBank/DDBJ databases">
        <authorList>
            <person name="Kim M.K."/>
        </authorList>
    </citation>
    <scope>NUCLEOTIDE SEQUENCE [LARGE SCALE GENOMIC DNA]</scope>
    <source>
        <strain evidence="4 5">17J57-3</strain>
    </source>
</reference>
<dbReference type="Pfam" id="PF00072">
    <property type="entry name" value="Response_reg"/>
    <property type="match status" value="1"/>
</dbReference>
<evidence type="ECO:0000256" key="2">
    <source>
        <dbReference type="PROSITE-ProRule" id="PRU00169"/>
    </source>
</evidence>
<evidence type="ECO:0000256" key="1">
    <source>
        <dbReference type="ARBA" id="ARBA00022553"/>
    </source>
</evidence>
<organism evidence="4 5">
    <name type="scientific">Noviherbaspirillum galbum</name>
    <dbReference type="NCBI Taxonomy" id="2709383"/>
    <lineage>
        <taxon>Bacteria</taxon>
        <taxon>Pseudomonadati</taxon>
        <taxon>Pseudomonadota</taxon>
        <taxon>Betaproteobacteria</taxon>
        <taxon>Burkholderiales</taxon>
        <taxon>Oxalobacteraceae</taxon>
        <taxon>Noviherbaspirillum</taxon>
    </lineage>
</organism>
<feature type="domain" description="Response regulatory" evidence="3">
    <location>
        <begin position="9"/>
        <end position="127"/>
    </location>
</feature>
<name>A0A6B3SNM4_9BURK</name>
<dbReference type="EMBL" id="JAAIVB010000048">
    <property type="protein sequence ID" value="NEX62327.1"/>
    <property type="molecule type" value="Genomic_DNA"/>
</dbReference>
<keyword evidence="1 2" id="KW-0597">Phosphoprotein</keyword>
<dbReference type="Proteomes" id="UP000482155">
    <property type="component" value="Unassembled WGS sequence"/>
</dbReference>
<dbReference type="InterPro" id="IPR050595">
    <property type="entry name" value="Bact_response_regulator"/>
</dbReference>
<accession>A0A6B3SNM4</accession>
<protein>
    <submittedName>
        <fullName evidence="4">Response regulator</fullName>
    </submittedName>
</protein>
<evidence type="ECO:0000259" key="3">
    <source>
        <dbReference type="PROSITE" id="PS50110"/>
    </source>
</evidence>
<dbReference type="AlphaFoldDB" id="A0A6B3SNM4"/>
<dbReference type="PROSITE" id="PS50110">
    <property type="entry name" value="RESPONSE_REGULATORY"/>
    <property type="match status" value="1"/>
</dbReference>
<keyword evidence="5" id="KW-1185">Reference proteome</keyword>
<dbReference type="SUPFAM" id="SSF52172">
    <property type="entry name" value="CheY-like"/>
    <property type="match status" value="1"/>
</dbReference>
<dbReference type="InterPro" id="IPR001789">
    <property type="entry name" value="Sig_transdc_resp-reg_receiver"/>
</dbReference>
<evidence type="ECO:0000313" key="4">
    <source>
        <dbReference type="EMBL" id="NEX62327.1"/>
    </source>
</evidence>
<sequence length="133" mass="14313">MTPDTPLKTILYVEDDADIRAVAKIALEIVGGFSLHVCSGGSEAVSAIEQGIRPDLVLLDVMMPGMDGPTTLKALRAFGELASTPVIFMTAKVQPREVEQYQAMGAIGVIAKPFNPMTLAQQVRKLWEDRNGA</sequence>
<comment type="caution">
    <text evidence="4">The sequence shown here is derived from an EMBL/GenBank/DDBJ whole genome shotgun (WGS) entry which is preliminary data.</text>
</comment>
<dbReference type="InterPro" id="IPR011006">
    <property type="entry name" value="CheY-like_superfamily"/>
</dbReference>
<dbReference type="GO" id="GO:0000160">
    <property type="term" value="P:phosphorelay signal transduction system"/>
    <property type="evidence" value="ECO:0007669"/>
    <property type="project" value="InterPro"/>
</dbReference>
<dbReference type="PANTHER" id="PTHR44591:SF3">
    <property type="entry name" value="RESPONSE REGULATORY DOMAIN-CONTAINING PROTEIN"/>
    <property type="match status" value="1"/>
</dbReference>
<evidence type="ECO:0000313" key="5">
    <source>
        <dbReference type="Proteomes" id="UP000482155"/>
    </source>
</evidence>
<gene>
    <name evidence="4" type="ORF">G3574_14655</name>
</gene>
<proteinExistence type="predicted"/>
<feature type="modified residue" description="4-aspartylphosphate" evidence="2">
    <location>
        <position position="60"/>
    </location>
</feature>
<dbReference type="PANTHER" id="PTHR44591">
    <property type="entry name" value="STRESS RESPONSE REGULATOR PROTEIN 1"/>
    <property type="match status" value="1"/>
</dbReference>
<dbReference type="Gene3D" id="3.40.50.2300">
    <property type="match status" value="1"/>
</dbReference>